<gene>
    <name evidence="6" type="ORF">IT774_06090</name>
</gene>
<dbReference type="InterPro" id="IPR013529">
    <property type="entry name" value="Glyco_hydro_42_N"/>
</dbReference>
<keyword evidence="1" id="KW-0479">Metal-binding</keyword>
<keyword evidence="2" id="KW-0378">Hydrolase</keyword>
<dbReference type="Gene3D" id="3.20.20.80">
    <property type="entry name" value="Glycosidases"/>
    <property type="match status" value="1"/>
</dbReference>
<accession>A0A7S9HE83</accession>
<dbReference type="PANTHER" id="PTHR36447:SF2">
    <property type="entry name" value="BETA-GALACTOSIDASE YESZ"/>
    <property type="match status" value="1"/>
</dbReference>
<dbReference type="GO" id="GO:0046872">
    <property type="term" value="F:metal ion binding"/>
    <property type="evidence" value="ECO:0007669"/>
    <property type="project" value="UniProtKB-KW"/>
</dbReference>
<dbReference type="InterPro" id="IPR003476">
    <property type="entry name" value="Glyco_hydro_42"/>
</dbReference>
<dbReference type="Pfam" id="PF02449">
    <property type="entry name" value="Glyco_hydro_42"/>
    <property type="match status" value="1"/>
</dbReference>
<dbReference type="GO" id="GO:0009341">
    <property type="term" value="C:beta-galactosidase complex"/>
    <property type="evidence" value="ECO:0007669"/>
    <property type="project" value="InterPro"/>
</dbReference>
<dbReference type="EMBL" id="CP064795">
    <property type="protein sequence ID" value="QPG06712.1"/>
    <property type="molecule type" value="Genomic_DNA"/>
</dbReference>
<dbReference type="KEGG" id="smaa:IT774_06090"/>
<feature type="domain" description="Glycoside hydrolase family 42 N-terminal" evidence="5">
    <location>
        <begin position="5"/>
        <end position="64"/>
    </location>
</feature>
<dbReference type="GO" id="GO:0005975">
    <property type="term" value="P:carbohydrate metabolic process"/>
    <property type="evidence" value="ECO:0007669"/>
    <property type="project" value="InterPro"/>
</dbReference>
<dbReference type="PANTHER" id="PTHR36447">
    <property type="entry name" value="BETA-GALACTOSIDASE GANA"/>
    <property type="match status" value="1"/>
</dbReference>
<protein>
    <submittedName>
        <fullName evidence="6">Beta-galactosidase</fullName>
    </submittedName>
</protein>
<evidence type="ECO:0000313" key="6">
    <source>
        <dbReference type="EMBL" id="QPG06712.1"/>
    </source>
</evidence>
<dbReference type="GO" id="GO:0004565">
    <property type="term" value="F:beta-galactosidase activity"/>
    <property type="evidence" value="ECO:0007669"/>
    <property type="project" value="InterPro"/>
</dbReference>
<evidence type="ECO:0000256" key="2">
    <source>
        <dbReference type="ARBA" id="ARBA00022801"/>
    </source>
</evidence>
<keyword evidence="3" id="KW-0862">Zinc</keyword>
<dbReference type="SUPFAM" id="SSF51445">
    <property type="entry name" value="(Trans)glycosidases"/>
    <property type="match status" value="1"/>
</dbReference>
<keyword evidence="7" id="KW-1185">Reference proteome</keyword>
<proteinExistence type="predicted"/>
<sequence>MLGICYYPEHWPELQWASDAQEMRELGLTYVRIAEFAWSRLEAEPGQYTFDWLDRAIDTLADAG</sequence>
<keyword evidence="4" id="KW-0326">Glycosidase</keyword>
<evidence type="ECO:0000313" key="7">
    <source>
        <dbReference type="Proteomes" id="UP000595095"/>
    </source>
</evidence>
<reference evidence="6 7" key="1">
    <citation type="submission" date="2020-11" db="EMBL/GenBank/DDBJ databases">
        <title>Complete genome sequence for Salinimonas sp. strain G2-b.</title>
        <authorList>
            <person name="Park S.-J."/>
        </authorList>
    </citation>
    <scope>NUCLEOTIDE SEQUENCE [LARGE SCALE GENOMIC DNA]</scope>
    <source>
        <strain evidence="6 7">G2-b</strain>
    </source>
</reference>
<evidence type="ECO:0000256" key="1">
    <source>
        <dbReference type="ARBA" id="ARBA00022723"/>
    </source>
</evidence>
<evidence type="ECO:0000256" key="3">
    <source>
        <dbReference type="ARBA" id="ARBA00022833"/>
    </source>
</evidence>
<evidence type="ECO:0000259" key="5">
    <source>
        <dbReference type="Pfam" id="PF02449"/>
    </source>
</evidence>
<dbReference type="InterPro" id="IPR017853">
    <property type="entry name" value="GH"/>
</dbReference>
<organism evidence="6 7">
    <name type="scientific">Salinimonas marina</name>
    <dbReference type="NCBI Taxonomy" id="2785918"/>
    <lineage>
        <taxon>Bacteria</taxon>
        <taxon>Pseudomonadati</taxon>
        <taxon>Pseudomonadota</taxon>
        <taxon>Gammaproteobacteria</taxon>
        <taxon>Alteromonadales</taxon>
        <taxon>Alteromonadaceae</taxon>
        <taxon>Alteromonas/Salinimonas group</taxon>
        <taxon>Salinimonas</taxon>
    </lineage>
</organism>
<evidence type="ECO:0000256" key="4">
    <source>
        <dbReference type="ARBA" id="ARBA00023295"/>
    </source>
</evidence>
<dbReference type="AlphaFoldDB" id="A0A7S9HE83"/>
<name>A0A7S9HE83_9ALTE</name>
<dbReference type="Proteomes" id="UP000595095">
    <property type="component" value="Chromosome"/>
</dbReference>